<dbReference type="AlphaFoldDB" id="A0A8J4XWA2"/>
<evidence type="ECO:0000256" key="4">
    <source>
        <dbReference type="ARBA" id="ARBA00022927"/>
    </source>
</evidence>
<keyword evidence="2" id="KW-0813">Transport</keyword>
<sequence length="432" mass="48389">MTPSCEDNYGLDSCSLLVLQCSPPVLVIATSSGQLHHCVVMDTNYKEDSVAFPAGASLPGPQFSLQTSVNLHVYESVELELSLLPDDEGFTTPLLLHPDPTTPTRYLVSHEAGVHTVTVSLVEKFLHYSELPDDVEFIGSEFPCVVDHVLCTRLVNPDTRQPVVGLVASASHFLFILLASGKVFTVILPSAFLPDFIEHSHPEVDSVPSPLRKVYTENFEHHIRSTLQRTTSQPLLASGSMARVTPSEYIHLLNRVMVTLRTSYMQPQKAARIDMEKRSDILAEQKQRLTSDMEDLQARKKALTEKAHELAEKYEDASEKKCLLIGRLERVISKMMRTLPVLSSSEKKMLQELEAMQTHIPVFYNQLQQIKEKGKLTSQMETHQTSEASRGHQVSSISESQLRTLSEALSKEGEKLMSLTEKVNQAKQEFHL</sequence>
<dbReference type="InterPro" id="IPR019321">
    <property type="entry name" value="Nucleoporin_Nup88"/>
</dbReference>
<evidence type="ECO:0000313" key="11">
    <source>
        <dbReference type="Proteomes" id="UP000770661"/>
    </source>
</evidence>
<dbReference type="OrthoDB" id="341482at2759"/>
<organism evidence="10 11">
    <name type="scientific">Chionoecetes opilio</name>
    <name type="common">Atlantic snow crab</name>
    <name type="synonym">Cancer opilio</name>
    <dbReference type="NCBI Taxonomy" id="41210"/>
    <lineage>
        <taxon>Eukaryota</taxon>
        <taxon>Metazoa</taxon>
        <taxon>Ecdysozoa</taxon>
        <taxon>Arthropoda</taxon>
        <taxon>Crustacea</taxon>
        <taxon>Multicrustacea</taxon>
        <taxon>Malacostraca</taxon>
        <taxon>Eumalacostraca</taxon>
        <taxon>Eucarida</taxon>
        <taxon>Decapoda</taxon>
        <taxon>Pleocyemata</taxon>
        <taxon>Brachyura</taxon>
        <taxon>Eubrachyura</taxon>
        <taxon>Majoidea</taxon>
        <taxon>Majidae</taxon>
        <taxon>Chionoecetes</taxon>
    </lineage>
</organism>
<dbReference type="GO" id="GO:0017056">
    <property type="term" value="F:structural constituent of nuclear pore"/>
    <property type="evidence" value="ECO:0007669"/>
    <property type="project" value="InterPro"/>
</dbReference>
<keyword evidence="5" id="KW-0811">Translocation</keyword>
<evidence type="ECO:0000256" key="2">
    <source>
        <dbReference type="ARBA" id="ARBA00022448"/>
    </source>
</evidence>
<protein>
    <submittedName>
        <fullName evidence="10">Nuclear pore complex protein Nup88</fullName>
    </submittedName>
</protein>
<proteinExistence type="predicted"/>
<dbReference type="InterPro" id="IPR037700">
    <property type="entry name" value="NUP88/NUP82"/>
</dbReference>
<comment type="caution">
    <text evidence="10">The sequence shown here is derived from an EMBL/GenBank/DDBJ whole genome shotgun (WGS) entry which is preliminary data.</text>
</comment>
<dbReference type="PANTHER" id="PTHR13257">
    <property type="entry name" value="NUCLEOPORIN NUP84-RELATED"/>
    <property type="match status" value="1"/>
</dbReference>
<feature type="region of interest" description="Disordered" evidence="9">
    <location>
        <begin position="374"/>
        <end position="402"/>
    </location>
</feature>
<feature type="compositionally biased region" description="Polar residues" evidence="9">
    <location>
        <begin position="376"/>
        <end position="402"/>
    </location>
</feature>
<dbReference type="EMBL" id="JACEEZ010020455">
    <property type="protein sequence ID" value="KAG0714537.1"/>
    <property type="molecule type" value="Genomic_DNA"/>
</dbReference>
<evidence type="ECO:0000256" key="7">
    <source>
        <dbReference type="ARBA" id="ARBA00023242"/>
    </source>
</evidence>
<dbReference type="GO" id="GO:0000055">
    <property type="term" value="P:ribosomal large subunit export from nucleus"/>
    <property type="evidence" value="ECO:0007669"/>
    <property type="project" value="InterPro"/>
</dbReference>
<accession>A0A8J4XWA2</accession>
<keyword evidence="4" id="KW-0653">Protein transport</keyword>
<keyword evidence="11" id="KW-1185">Reference proteome</keyword>
<keyword evidence="7" id="KW-0539">Nucleus</keyword>
<reference evidence="10" key="1">
    <citation type="submission" date="2020-07" db="EMBL/GenBank/DDBJ databases">
        <title>The High-quality genome of the commercially important snow crab, Chionoecetes opilio.</title>
        <authorList>
            <person name="Jeong J.-H."/>
            <person name="Ryu S."/>
        </authorList>
    </citation>
    <scope>NUCLEOTIDE SEQUENCE</scope>
    <source>
        <strain evidence="10">MADBK_172401_WGS</strain>
        <tissue evidence="10">Digestive gland</tissue>
    </source>
</reference>
<evidence type="ECO:0000256" key="8">
    <source>
        <dbReference type="SAM" id="Coils"/>
    </source>
</evidence>
<comment type="subcellular location">
    <subcellularLocation>
        <location evidence="1">Nucleus</location>
        <location evidence="1">Nuclear pore complex</location>
    </subcellularLocation>
</comment>
<dbReference type="GO" id="GO:0006406">
    <property type="term" value="P:mRNA export from nucleus"/>
    <property type="evidence" value="ECO:0007669"/>
    <property type="project" value="TreeGrafter"/>
</dbReference>
<keyword evidence="8" id="KW-0175">Coiled coil</keyword>
<keyword evidence="3" id="KW-0509">mRNA transport</keyword>
<dbReference type="GO" id="GO:0000056">
    <property type="term" value="P:ribosomal small subunit export from nucleus"/>
    <property type="evidence" value="ECO:0007669"/>
    <property type="project" value="InterPro"/>
</dbReference>
<gene>
    <name evidence="10" type="primary">NUP88</name>
    <name evidence="10" type="ORF">GWK47_013947</name>
</gene>
<dbReference type="GO" id="GO:0006606">
    <property type="term" value="P:protein import into nucleus"/>
    <property type="evidence" value="ECO:0007669"/>
    <property type="project" value="TreeGrafter"/>
</dbReference>
<dbReference type="Proteomes" id="UP000770661">
    <property type="component" value="Unassembled WGS sequence"/>
</dbReference>
<dbReference type="Pfam" id="PF10168">
    <property type="entry name" value="Nup88"/>
    <property type="match status" value="1"/>
</dbReference>
<feature type="coiled-coil region" evidence="8">
    <location>
        <begin position="279"/>
        <end position="320"/>
    </location>
</feature>
<evidence type="ECO:0000256" key="3">
    <source>
        <dbReference type="ARBA" id="ARBA00022816"/>
    </source>
</evidence>
<dbReference type="PANTHER" id="PTHR13257:SF0">
    <property type="entry name" value="NUCLEAR PORE COMPLEX PROTEIN NUP88"/>
    <property type="match status" value="1"/>
</dbReference>
<dbReference type="GO" id="GO:0005643">
    <property type="term" value="C:nuclear pore"/>
    <property type="evidence" value="ECO:0007669"/>
    <property type="project" value="UniProtKB-SubCell"/>
</dbReference>
<evidence type="ECO:0000256" key="5">
    <source>
        <dbReference type="ARBA" id="ARBA00023010"/>
    </source>
</evidence>
<evidence type="ECO:0000256" key="1">
    <source>
        <dbReference type="ARBA" id="ARBA00004567"/>
    </source>
</evidence>
<name>A0A8J4XWA2_CHIOP</name>
<evidence type="ECO:0000256" key="6">
    <source>
        <dbReference type="ARBA" id="ARBA00023132"/>
    </source>
</evidence>
<evidence type="ECO:0000313" key="10">
    <source>
        <dbReference type="EMBL" id="KAG0714537.1"/>
    </source>
</evidence>
<keyword evidence="6" id="KW-0906">Nuclear pore complex</keyword>
<evidence type="ECO:0000256" key="9">
    <source>
        <dbReference type="SAM" id="MobiDB-lite"/>
    </source>
</evidence>